<evidence type="ECO:0000313" key="3">
    <source>
        <dbReference type="Proteomes" id="UP000244898"/>
    </source>
</evidence>
<accession>A0A2R8CEA3</accession>
<keyword evidence="1" id="KW-0472">Membrane</keyword>
<dbReference type="RefSeq" id="WP_108791536.1">
    <property type="nucleotide sequence ID" value="NZ_ONZG01000013.1"/>
</dbReference>
<organism evidence="2 3">
    <name type="scientific">Falsiruegeria mediterranea M17</name>
    <dbReference type="NCBI Taxonomy" id="1200281"/>
    <lineage>
        <taxon>Bacteria</taxon>
        <taxon>Pseudomonadati</taxon>
        <taxon>Pseudomonadota</taxon>
        <taxon>Alphaproteobacteria</taxon>
        <taxon>Rhodobacterales</taxon>
        <taxon>Roseobacteraceae</taxon>
        <taxon>Falsiruegeria</taxon>
    </lineage>
</organism>
<evidence type="ECO:0000313" key="2">
    <source>
        <dbReference type="EMBL" id="SPJ30755.1"/>
    </source>
</evidence>
<gene>
    <name evidence="2" type="ORF">TRM7615_04289</name>
</gene>
<feature type="transmembrane region" description="Helical" evidence="1">
    <location>
        <begin position="69"/>
        <end position="91"/>
    </location>
</feature>
<dbReference type="InterPro" id="IPR021329">
    <property type="entry name" value="DUF2938"/>
</dbReference>
<sequence length="164" mass="17675">MDFLELMAWGSVLGLGATLVTDCVGLLRQGFAATHGFYCLVGRWLGSVHRQGLFHGDIRATQPVQAEAALGWAAHIGLGVVFGMGFAALFGPGALRMPQVWQGLSFGVLTILVPWLVFQPFFGWGIAVSKTPEPWRMRLRGLITHGVFGLGLWLSALLLSGLVD</sequence>
<feature type="transmembrane region" description="Helical" evidence="1">
    <location>
        <begin position="6"/>
        <end position="27"/>
    </location>
</feature>
<feature type="transmembrane region" description="Helical" evidence="1">
    <location>
        <begin position="103"/>
        <end position="127"/>
    </location>
</feature>
<evidence type="ECO:0008006" key="4">
    <source>
        <dbReference type="Google" id="ProtNLM"/>
    </source>
</evidence>
<proteinExistence type="predicted"/>
<keyword evidence="1" id="KW-0812">Transmembrane</keyword>
<keyword evidence="3" id="KW-1185">Reference proteome</keyword>
<keyword evidence="1" id="KW-1133">Transmembrane helix</keyword>
<dbReference type="Proteomes" id="UP000244898">
    <property type="component" value="Unassembled WGS sequence"/>
</dbReference>
<feature type="transmembrane region" description="Helical" evidence="1">
    <location>
        <begin position="139"/>
        <end position="163"/>
    </location>
</feature>
<name>A0A2R8CEA3_9RHOB</name>
<reference evidence="3" key="1">
    <citation type="submission" date="2018-03" db="EMBL/GenBank/DDBJ databases">
        <authorList>
            <person name="Rodrigo-Torres L."/>
            <person name="Arahal R. D."/>
            <person name="Lucena T."/>
        </authorList>
    </citation>
    <scope>NUCLEOTIDE SEQUENCE [LARGE SCALE GENOMIC DNA]</scope>
    <source>
        <strain evidence="3">CECT 7615</strain>
    </source>
</reference>
<dbReference type="EMBL" id="ONZG01000013">
    <property type="protein sequence ID" value="SPJ30755.1"/>
    <property type="molecule type" value="Genomic_DNA"/>
</dbReference>
<dbReference type="Pfam" id="PF11158">
    <property type="entry name" value="DUF2938"/>
    <property type="match status" value="1"/>
</dbReference>
<dbReference type="AlphaFoldDB" id="A0A2R8CEA3"/>
<protein>
    <recommendedName>
        <fullName evidence="4">DUF2938 domain-containing protein</fullName>
    </recommendedName>
</protein>
<dbReference type="OrthoDB" id="9812539at2"/>
<evidence type="ECO:0000256" key="1">
    <source>
        <dbReference type="SAM" id="Phobius"/>
    </source>
</evidence>